<dbReference type="Proteomes" id="UP001162780">
    <property type="component" value="Chromosome"/>
</dbReference>
<gene>
    <name evidence="1" type="ORF">NM686_014685</name>
</gene>
<dbReference type="NCBIfam" id="TIGR04111">
    <property type="entry name" value="BcepMu_gp16"/>
    <property type="match status" value="1"/>
</dbReference>
<accession>A0ABY7GK36</accession>
<organism evidence="1 2">
    <name type="scientific">Methylomonas rapida</name>
    <dbReference type="NCBI Taxonomy" id="2963939"/>
    <lineage>
        <taxon>Bacteria</taxon>
        <taxon>Pseudomonadati</taxon>
        <taxon>Pseudomonadota</taxon>
        <taxon>Gammaproteobacteria</taxon>
        <taxon>Methylococcales</taxon>
        <taxon>Methylococcaceae</taxon>
        <taxon>Methylomonas</taxon>
    </lineage>
</organism>
<evidence type="ECO:0000313" key="1">
    <source>
        <dbReference type="EMBL" id="WAR43618.1"/>
    </source>
</evidence>
<proteinExistence type="predicted"/>
<dbReference type="InterPro" id="IPR026365">
    <property type="entry name" value="BcepMu_gp16"/>
</dbReference>
<keyword evidence="1" id="KW-0238">DNA-binding</keyword>
<dbReference type="RefSeq" id="WP_255190500.1">
    <property type="nucleotide sequence ID" value="NZ_CP113517.1"/>
</dbReference>
<name>A0ABY7GK36_9GAMM</name>
<dbReference type="GO" id="GO:0003677">
    <property type="term" value="F:DNA binding"/>
    <property type="evidence" value="ECO:0007669"/>
    <property type="project" value="UniProtKB-KW"/>
</dbReference>
<sequence length="61" mass="6607">MTPQEAKQKLIESGVTAAEYARRNGFKYTQVIAVLNGTNKGRYGEAHRIAVALGLKQGEAT</sequence>
<evidence type="ECO:0000313" key="2">
    <source>
        <dbReference type="Proteomes" id="UP001162780"/>
    </source>
</evidence>
<keyword evidence="2" id="KW-1185">Reference proteome</keyword>
<protein>
    <submittedName>
        <fullName evidence="1">DNA-binding protein</fullName>
    </submittedName>
</protein>
<dbReference type="EMBL" id="CP113517">
    <property type="protein sequence ID" value="WAR43618.1"/>
    <property type="molecule type" value="Genomic_DNA"/>
</dbReference>
<reference evidence="1" key="1">
    <citation type="submission" date="2022-11" db="EMBL/GenBank/DDBJ databases">
        <title>Methylomonas rapida sp. nov., Carotenoid-Producing Obligate Methanotrophs with High Growth Characteristics and Biotechnological Potential.</title>
        <authorList>
            <person name="Tikhonova E.N."/>
            <person name="Suleimanov R.Z."/>
            <person name="Miroshnikov K."/>
            <person name="Oshkin I.Y."/>
            <person name="Belova S.E."/>
            <person name="Danilova O.V."/>
            <person name="Ashikhmin A."/>
            <person name="Konopkin A."/>
            <person name="But S.Y."/>
            <person name="Khmelenina V.N."/>
            <person name="Kuznetsov N."/>
            <person name="Pimenov N.V."/>
            <person name="Dedysh S.N."/>
        </authorList>
    </citation>
    <scope>NUCLEOTIDE SEQUENCE</scope>
    <source>
        <strain evidence="1">MP1</strain>
    </source>
</reference>